<dbReference type="InterPro" id="IPR020578">
    <property type="entry name" value="Aminotrans_V_PyrdxlP_BS"/>
</dbReference>
<dbReference type="Proteomes" id="UP001235966">
    <property type="component" value="Unassembled WGS sequence"/>
</dbReference>
<accession>A0ABT9N8B4</accession>
<dbReference type="InterPro" id="IPR015422">
    <property type="entry name" value="PyrdxlP-dep_Trfase_small"/>
</dbReference>
<evidence type="ECO:0000256" key="6">
    <source>
        <dbReference type="ARBA" id="ARBA00050776"/>
    </source>
</evidence>
<comment type="cofactor">
    <cofactor evidence="1 7">
        <name>pyridoxal 5'-phosphate</name>
        <dbReference type="ChEBI" id="CHEBI:597326"/>
    </cofactor>
</comment>
<dbReference type="PANTHER" id="PTHR43586">
    <property type="entry name" value="CYSTEINE DESULFURASE"/>
    <property type="match status" value="1"/>
</dbReference>
<evidence type="ECO:0000256" key="4">
    <source>
        <dbReference type="ARBA" id="ARBA00022679"/>
    </source>
</evidence>
<dbReference type="GO" id="GO:0009000">
    <property type="term" value="F:selenocysteine lyase activity"/>
    <property type="evidence" value="ECO:0007669"/>
    <property type="project" value="UniProtKB-EC"/>
</dbReference>
<dbReference type="InterPro" id="IPR015421">
    <property type="entry name" value="PyrdxlP-dep_Trfase_major"/>
</dbReference>
<dbReference type="InterPro" id="IPR010970">
    <property type="entry name" value="Cys_dSase_SufS"/>
</dbReference>
<dbReference type="PANTHER" id="PTHR43586:SF8">
    <property type="entry name" value="CYSTEINE DESULFURASE 1, CHLOROPLASTIC"/>
    <property type="match status" value="1"/>
</dbReference>
<dbReference type="InterPro" id="IPR015424">
    <property type="entry name" value="PyrdxlP-dep_Trfase"/>
</dbReference>
<keyword evidence="11" id="KW-1185">Reference proteome</keyword>
<evidence type="ECO:0000259" key="9">
    <source>
        <dbReference type="Pfam" id="PF00266"/>
    </source>
</evidence>
<dbReference type="Gene3D" id="3.40.640.10">
    <property type="entry name" value="Type I PLP-dependent aspartate aminotransferase-like (Major domain)"/>
    <property type="match status" value="1"/>
</dbReference>
<evidence type="ECO:0000256" key="8">
    <source>
        <dbReference type="RuleBase" id="RU004506"/>
    </source>
</evidence>
<dbReference type="RefSeq" id="WP_307013874.1">
    <property type="nucleotide sequence ID" value="NZ_JAUSQW010000001.1"/>
</dbReference>
<comment type="similarity">
    <text evidence="2 8">Belongs to the class-V pyridoxal-phosphate-dependent aminotransferase family. Csd subfamily.</text>
</comment>
<dbReference type="CDD" id="cd06453">
    <property type="entry name" value="SufS_like"/>
    <property type="match status" value="1"/>
</dbReference>
<dbReference type="Gene3D" id="3.90.1150.10">
    <property type="entry name" value="Aspartate Aminotransferase, domain 1"/>
    <property type="match status" value="1"/>
</dbReference>
<dbReference type="EMBL" id="JAUSQW010000001">
    <property type="protein sequence ID" value="MDP9799943.1"/>
    <property type="molecule type" value="Genomic_DNA"/>
</dbReference>
<dbReference type="NCBIfam" id="TIGR01979">
    <property type="entry name" value="sufS"/>
    <property type="match status" value="1"/>
</dbReference>
<dbReference type="GO" id="GO:0031071">
    <property type="term" value="F:cysteine desulfurase activity"/>
    <property type="evidence" value="ECO:0007669"/>
    <property type="project" value="UniProtKB-EC"/>
</dbReference>
<dbReference type="Pfam" id="PF00266">
    <property type="entry name" value="Aminotran_5"/>
    <property type="match status" value="1"/>
</dbReference>
<dbReference type="InterPro" id="IPR000192">
    <property type="entry name" value="Aminotrans_V_dom"/>
</dbReference>
<name>A0ABT9N8B4_9ACTO</name>
<comment type="caution">
    <text evidence="10">The sequence shown here is derived from an EMBL/GenBank/DDBJ whole genome shotgun (WGS) entry which is preliminary data.</text>
</comment>
<evidence type="ECO:0000256" key="3">
    <source>
        <dbReference type="ARBA" id="ARBA00012239"/>
    </source>
</evidence>
<evidence type="ECO:0000256" key="5">
    <source>
        <dbReference type="ARBA" id="ARBA00022898"/>
    </source>
</evidence>
<evidence type="ECO:0000256" key="1">
    <source>
        <dbReference type="ARBA" id="ARBA00001933"/>
    </source>
</evidence>
<protein>
    <recommendedName>
        <fullName evidence="3 8">Cysteine desulfurase</fullName>
        <ecNumber evidence="3 8">2.8.1.7</ecNumber>
    </recommendedName>
</protein>
<dbReference type="EC" id="2.8.1.7" evidence="3 8"/>
<evidence type="ECO:0000313" key="11">
    <source>
        <dbReference type="Proteomes" id="UP001235966"/>
    </source>
</evidence>
<proteinExistence type="inferred from homology"/>
<evidence type="ECO:0000256" key="2">
    <source>
        <dbReference type="ARBA" id="ARBA00010447"/>
    </source>
</evidence>
<feature type="domain" description="Aminotransferase class V" evidence="9">
    <location>
        <begin position="24"/>
        <end position="402"/>
    </location>
</feature>
<keyword evidence="5 8" id="KW-0663">Pyridoxal phosphate</keyword>
<organism evidence="10 11">
    <name type="scientific">Arcanobacterium wilhelmae</name>
    <dbReference type="NCBI Taxonomy" id="1803177"/>
    <lineage>
        <taxon>Bacteria</taxon>
        <taxon>Bacillati</taxon>
        <taxon>Actinomycetota</taxon>
        <taxon>Actinomycetes</taxon>
        <taxon>Actinomycetales</taxon>
        <taxon>Actinomycetaceae</taxon>
        <taxon>Arcanobacterium</taxon>
    </lineage>
</organism>
<comment type="function">
    <text evidence="8">Catalyzes the removal of elemental sulfur and selenium atoms from L-cysteine, L-cystine, L-selenocysteine, and L-selenocystine to produce L-alanine.</text>
</comment>
<reference evidence="10 11" key="1">
    <citation type="submission" date="2023-07" db="EMBL/GenBank/DDBJ databases">
        <title>Sequencing the genomes of 1000 actinobacteria strains.</title>
        <authorList>
            <person name="Klenk H.-P."/>
        </authorList>
    </citation>
    <scope>NUCLEOTIDE SEQUENCE [LARGE SCALE GENOMIC DNA]</scope>
    <source>
        <strain evidence="10 11">DSM 102162</strain>
    </source>
</reference>
<keyword evidence="10" id="KW-0456">Lyase</keyword>
<dbReference type="PROSITE" id="PS00595">
    <property type="entry name" value="AA_TRANSFER_CLASS_5"/>
    <property type="match status" value="1"/>
</dbReference>
<evidence type="ECO:0000313" key="10">
    <source>
        <dbReference type="EMBL" id="MDP9799943.1"/>
    </source>
</evidence>
<dbReference type="SUPFAM" id="SSF53383">
    <property type="entry name" value="PLP-dependent transferases"/>
    <property type="match status" value="1"/>
</dbReference>
<comment type="catalytic activity">
    <reaction evidence="6 8">
        <text>(sulfur carrier)-H + L-cysteine = (sulfur carrier)-SH + L-alanine</text>
        <dbReference type="Rhea" id="RHEA:43892"/>
        <dbReference type="Rhea" id="RHEA-COMP:14737"/>
        <dbReference type="Rhea" id="RHEA-COMP:14739"/>
        <dbReference type="ChEBI" id="CHEBI:29917"/>
        <dbReference type="ChEBI" id="CHEBI:35235"/>
        <dbReference type="ChEBI" id="CHEBI:57972"/>
        <dbReference type="ChEBI" id="CHEBI:64428"/>
        <dbReference type="EC" id="2.8.1.7"/>
    </reaction>
</comment>
<evidence type="ECO:0000256" key="7">
    <source>
        <dbReference type="RuleBase" id="RU004504"/>
    </source>
</evidence>
<keyword evidence="4 8" id="KW-0808">Transferase</keyword>
<gene>
    <name evidence="10" type="ORF">J2S49_000019</name>
</gene>
<sequence>MDTPAPREDFPILQRTVADGKPLVYLDSGATSQKPQVVIDAVNRAELYSNGAVKRGSHQLAAEATVTYEEAREKVARFVGADPDEIAWTKNSTEALNLVAYSIGNASLGRGGERFRVGPGDNLVVTQAEHHSNLVPWQELALRTSAQLRWISLTEDGRLDLDTLGVIDARTKVVAFTHVSNVTGAISPVADVVAAARAVGALVVLDACQSVPHMSVNFHDLDVDFACFSGHKMMGPTGIGGLYGKRELLAELPPFLFGGSMVAVVEMDKTTYLPAPPKFEAGSQPVAQAIGLGAAVDYLSAIGMDKIAAHEHALTVRALEGIVKIPGVRVIGPTTTFDRGGAVAFAVDGVHPHDVGQVLDSLGVEVRVGHHCAQPVHRHFGVDSSSRASFAAYNTEEEVDAFLAALAKVRPFFGLEDE</sequence>